<dbReference type="EMBL" id="JBHTIM010000001">
    <property type="protein sequence ID" value="MFD0779858.1"/>
    <property type="molecule type" value="Genomic_DNA"/>
</dbReference>
<gene>
    <name evidence="5" type="ORF">ACFQZV_00920</name>
</gene>
<dbReference type="Pfam" id="PF00196">
    <property type="entry name" value="GerE"/>
    <property type="match status" value="1"/>
</dbReference>
<keyword evidence="3" id="KW-0804">Transcription</keyword>
<proteinExistence type="predicted"/>
<dbReference type="PROSITE" id="PS50043">
    <property type="entry name" value="HTH_LUXR_2"/>
    <property type="match status" value="1"/>
</dbReference>
<comment type="caution">
    <text evidence="5">The sequence shown here is derived from an EMBL/GenBank/DDBJ whole genome shotgun (WGS) entry which is preliminary data.</text>
</comment>
<evidence type="ECO:0000256" key="3">
    <source>
        <dbReference type="ARBA" id="ARBA00023163"/>
    </source>
</evidence>
<evidence type="ECO:0000313" key="5">
    <source>
        <dbReference type="EMBL" id="MFD0779858.1"/>
    </source>
</evidence>
<dbReference type="SUPFAM" id="SSF46894">
    <property type="entry name" value="C-terminal effector domain of the bipartite response regulators"/>
    <property type="match status" value="1"/>
</dbReference>
<keyword evidence="6" id="KW-1185">Reference proteome</keyword>
<keyword evidence="2" id="KW-0238">DNA-binding</keyword>
<dbReference type="RefSeq" id="WP_378751354.1">
    <property type="nucleotide sequence ID" value="NZ_JBHSSV010000005.1"/>
</dbReference>
<dbReference type="PANTHER" id="PTHR44688">
    <property type="entry name" value="DNA-BINDING TRANSCRIPTIONAL ACTIVATOR DEVR_DOSR"/>
    <property type="match status" value="1"/>
</dbReference>
<dbReference type="SMART" id="SM00421">
    <property type="entry name" value="HTH_LUXR"/>
    <property type="match status" value="1"/>
</dbReference>
<dbReference type="InterPro" id="IPR000792">
    <property type="entry name" value="Tscrpt_reg_LuxR_C"/>
</dbReference>
<dbReference type="Gene3D" id="1.10.10.10">
    <property type="entry name" value="Winged helix-like DNA-binding domain superfamily/Winged helix DNA-binding domain"/>
    <property type="match status" value="1"/>
</dbReference>
<dbReference type="PROSITE" id="PS00622">
    <property type="entry name" value="HTH_LUXR_1"/>
    <property type="match status" value="1"/>
</dbReference>
<evidence type="ECO:0000256" key="1">
    <source>
        <dbReference type="ARBA" id="ARBA00023015"/>
    </source>
</evidence>
<evidence type="ECO:0000313" key="6">
    <source>
        <dbReference type="Proteomes" id="UP001597042"/>
    </source>
</evidence>
<dbReference type="InterPro" id="IPR016032">
    <property type="entry name" value="Sig_transdc_resp-reg_C-effctor"/>
</dbReference>
<dbReference type="PANTHER" id="PTHR44688:SF16">
    <property type="entry name" value="DNA-BINDING TRANSCRIPTIONAL ACTIVATOR DEVR_DOSR"/>
    <property type="match status" value="1"/>
</dbReference>
<accession>A0ABW2ZMT2</accession>
<dbReference type="CDD" id="cd06170">
    <property type="entry name" value="LuxR_C_like"/>
    <property type="match status" value="1"/>
</dbReference>
<dbReference type="InterPro" id="IPR036388">
    <property type="entry name" value="WH-like_DNA-bd_sf"/>
</dbReference>
<dbReference type="Proteomes" id="UP001597042">
    <property type="component" value="Unassembled WGS sequence"/>
</dbReference>
<dbReference type="PRINTS" id="PR00038">
    <property type="entry name" value="HTHLUXR"/>
</dbReference>
<feature type="domain" description="HTH luxR-type" evidence="4">
    <location>
        <begin position="293"/>
        <end position="358"/>
    </location>
</feature>
<reference evidence="6" key="1">
    <citation type="journal article" date="2019" name="Int. J. Syst. Evol. Microbiol.">
        <title>The Global Catalogue of Microorganisms (GCM) 10K type strain sequencing project: providing services to taxonomists for standard genome sequencing and annotation.</title>
        <authorList>
            <consortium name="The Broad Institute Genomics Platform"/>
            <consortium name="The Broad Institute Genome Sequencing Center for Infectious Disease"/>
            <person name="Wu L."/>
            <person name="Ma J."/>
        </authorList>
    </citation>
    <scope>NUCLEOTIDE SEQUENCE [LARGE SCALE GENOMIC DNA]</scope>
    <source>
        <strain evidence="6">CCUG 50754</strain>
    </source>
</reference>
<evidence type="ECO:0000256" key="2">
    <source>
        <dbReference type="ARBA" id="ARBA00023125"/>
    </source>
</evidence>
<keyword evidence="1" id="KW-0805">Transcription regulation</keyword>
<organism evidence="5 6">
    <name type="scientific">Microbacterium koreense</name>
    <dbReference type="NCBI Taxonomy" id="323761"/>
    <lineage>
        <taxon>Bacteria</taxon>
        <taxon>Bacillati</taxon>
        <taxon>Actinomycetota</taxon>
        <taxon>Actinomycetes</taxon>
        <taxon>Micrococcales</taxon>
        <taxon>Microbacteriaceae</taxon>
        <taxon>Microbacterium</taxon>
    </lineage>
</organism>
<name>A0ABW2ZMT2_9MICO</name>
<evidence type="ECO:0000259" key="4">
    <source>
        <dbReference type="PROSITE" id="PS50043"/>
    </source>
</evidence>
<protein>
    <submittedName>
        <fullName evidence="5">LuxR C-terminal-related transcriptional regulator</fullName>
    </submittedName>
</protein>
<sequence length="375" mass="40097">MTTALQAGRVRSDIDVMSRAGLPLHRFMDEAAEAMSRVVPAVAGCFSTLDPATGIVSSTRKMGDLDGRNEGDLTWARIEYGENDPTAMLTMIAEDVTAVGVLSSLKGNIDGSVRLAEFLIPAFDYRDEARVVFRDRAGAWGSMCLFRGSDEAPFSPDEVEFLGVIAPLVTRGIRVGLLATGDRVEPSDTRGPAVIIVDAHDRITQITPAASAELARMTRIPEGGDPLAVVQSLVASARRFACGEQNTAPHVRLRTVDGVWLTIGASPLSGSNDRAGDVVVTIEQARPQEVVTLVAAAFGLTAREKDVTGMVLRGADTKQIAAAMHLSPYTVQDHLKSVFEKAGVTSRGQLVGRVYADQYAPRWGSDIRSDGWFAG</sequence>